<feature type="compositionally biased region" description="Polar residues" evidence="1">
    <location>
        <begin position="599"/>
        <end position="625"/>
    </location>
</feature>
<feature type="region of interest" description="Disordered" evidence="1">
    <location>
        <begin position="708"/>
        <end position="727"/>
    </location>
</feature>
<dbReference type="Proteomes" id="UP001267290">
    <property type="component" value="Unassembled WGS sequence"/>
</dbReference>
<feature type="region of interest" description="Disordered" evidence="1">
    <location>
        <begin position="818"/>
        <end position="855"/>
    </location>
</feature>
<feature type="region of interest" description="Disordered" evidence="1">
    <location>
        <begin position="1424"/>
        <end position="1486"/>
    </location>
</feature>
<feature type="compositionally biased region" description="Polar residues" evidence="1">
    <location>
        <begin position="957"/>
        <end position="978"/>
    </location>
</feature>
<feature type="compositionally biased region" description="Polar residues" evidence="1">
    <location>
        <begin position="468"/>
        <end position="482"/>
    </location>
</feature>
<feature type="region of interest" description="Disordered" evidence="1">
    <location>
        <begin position="653"/>
        <end position="683"/>
    </location>
</feature>
<evidence type="ECO:0000256" key="1">
    <source>
        <dbReference type="SAM" id="MobiDB-lite"/>
    </source>
</evidence>
<feature type="region of interest" description="Disordered" evidence="1">
    <location>
        <begin position="884"/>
        <end position="905"/>
    </location>
</feature>
<feature type="compositionally biased region" description="Polar residues" evidence="1">
    <location>
        <begin position="1119"/>
        <end position="1149"/>
    </location>
</feature>
<feature type="compositionally biased region" description="Polar residues" evidence="1">
    <location>
        <begin position="670"/>
        <end position="683"/>
    </location>
</feature>
<feature type="region of interest" description="Disordered" evidence="1">
    <location>
        <begin position="951"/>
        <end position="978"/>
    </location>
</feature>
<dbReference type="RefSeq" id="WP_310500852.1">
    <property type="nucleotide sequence ID" value="NZ_JAVDSB010000010.1"/>
</dbReference>
<feature type="region of interest" description="Disordered" evidence="1">
    <location>
        <begin position="594"/>
        <end position="625"/>
    </location>
</feature>
<gene>
    <name evidence="2" type="ORF">J2736_004582</name>
</gene>
<feature type="compositionally biased region" description="Basic and acidic residues" evidence="1">
    <location>
        <begin position="1455"/>
        <end position="1486"/>
    </location>
</feature>
<feature type="region of interest" description="Disordered" evidence="1">
    <location>
        <begin position="1253"/>
        <end position="1298"/>
    </location>
</feature>
<feature type="compositionally biased region" description="Polar residues" evidence="1">
    <location>
        <begin position="1279"/>
        <end position="1289"/>
    </location>
</feature>
<name>A0ABU1P0V2_9BACL</name>
<protein>
    <submittedName>
        <fullName evidence="2">Uncharacterized protein</fullName>
    </submittedName>
</protein>
<comment type="caution">
    <text evidence="2">The sequence shown here is derived from an EMBL/GenBank/DDBJ whole genome shotgun (WGS) entry which is preliminary data.</text>
</comment>
<feature type="region of interest" description="Disordered" evidence="1">
    <location>
        <begin position="1007"/>
        <end position="1027"/>
    </location>
</feature>
<sequence length="1753" mass="192708">MKSRQSHKPLGKKSKGKLRFAKGYRTTTVGHTSRQAKQFASGIMGKYGWDRNNYLGMFALIFKGKGLLTDKELATIQNPSDRAWILQLQVQLQSLKHPESAPLITKQQTIEHIQKLVAQSGYRLPKQVLVEEKQQEMKRLSSELAPAVAELPIKKKRGRKSNKSKALESQLLTREENVHVAKDGDVKSVQAGINVVNKRNSPIIQRSMRQLVASIGMLAHSTSSKTNQPSPMVNGVQHTGPTTNIQRKTLQLLYKQASSDGAQISARAIKGDEKKAEKSNHSNVANHVDAIRNTSNWLEQFQSGKLILGHSEDKFNGALGSEQASLPASASLLGMAKAILQEVTQTPIQHRGTSSSGSPIRRKAEVLETGFTEEISPIETRKSLKLGEGPFSGKSSPSAVRFIRSLLLKHVEEQEAQASKQAYLEQAETEDATRKSSNRSSLALAKGFLSSSGQPLAINAASLTSRLPRSMHASTRTASPSRSGMREFDSSTTRVWRKITGQEEALQQQAFSSERQEQGSGTMEVVQRLHQLQEQHQTSQLNEQIELLAARQGLAQQQEQLEQRVTQIQQENQMQQEQQIQQEQRIQQENQIEQERQQLQPKSSLYEQSEQQETPSKDSVGSPQGNEVYQAQLDQQEMNEDVGFTEFVRLQPVEQPVKQKRGRPRKNSGGIPTTQEAASTSFNVTNESIASLPDIRLQTEDAVPVPGTYQEPEEDTAASKRVKSATAYPSQVYTEPVRMEKRRASQKIQSNESWLQQLITIQRQPSSDDFFIRSTNSVSKGTDIRTKSAGKLIQQSFRESLMAPKILSQSAKRNEQLLGSQPLHRQNRQKENQVSRGSHLQQEQKQLEEAAPSVVQMRPMAQADDTLHSEVTFRRQADNDRLQTIKPDNQQFPNQSQVGKNNRPAGELAKEIAARVADASIRSIGILVPMSVKQGESKTNTSREVVRLLRSAHRQSEAGTSQLTGQAQPGSTETNFPSVAQGTTVQQTLAAEIASKAARNSITYVTSSNKSKVREGTGQLQRRLLGPTSSVEDGIKNVSTEMSSANRLSGRVVASSQTQSLVNESVNESSLHETTSARTNGKSTRLSPLDMVRRAGSQSRVNRVREQQATIQRKIDLGQFTSQKSPIGTQSSSVLSGEKSTSVTRSSPTWERSLLTLRAGRVEDGTVTRRISAVDQQQHAPTLQTSSVSELSAQEIRSTDKEQDSQSRNLQSGQAQESLTNDPIQQNSLSNQIQGNKENVEAEQHRSDLANSLQADRVDGDRNAQFNPPSRELVRGQRVQRTSDFGNRSRQSEDNRIGHSLQLRRMRRIEQGSLVQRSLGIENGGIQARRANLVTADTLDQRKQSGDILRRSSVEQSSGNLIARKAISGSVNESAGVSTTSSAQAGRTVIQAQGQLPSQKATMQSANNLIQRVSETRIRQLMNRATQGDSRQGSNPRSEVSETSRNGTVTWSKAQAEHVQRRVIVEDREREPKREERGSESHLEADRFQVESAEQTIRAMISAQVEERAQALEPAAASPAAEVVTGTRVARAPRARQSASMTQRVMPVLASSAGALRAAPAGMAAASPAAAAQRLPSRGMGSLIQAAASGRAAAPTAGVQRAASLTNSSSQGMPAMSMLMQARTPQPPIGASQASPPVRSVPMQSRIQPTGLSVPAAGQEQLASPISMLEHKQAITSQLADTPLEMDWLRTKAVADQESMPAAPVEQTPPELSEEQLQELVKQLPQLDIAKIAEKVYREIEKKMKFERQRRGV</sequence>
<keyword evidence="3" id="KW-1185">Reference proteome</keyword>
<accession>A0ABU1P0V2</accession>
<feature type="region of interest" description="Disordered" evidence="1">
    <location>
        <begin position="1058"/>
        <end position="1084"/>
    </location>
</feature>
<feature type="compositionally biased region" description="Polar residues" evidence="1">
    <location>
        <begin position="1424"/>
        <end position="1453"/>
    </location>
</feature>
<evidence type="ECO:0000313" key="2">
    <source>
        <dbReference type="EMBL" id="MDR6553375.1"/>
    </source>
</evidence>
<feature type="region of interest" description="Disordered" evidence="1">
    <location>
        <begin position="1116"/>
        <end position="1149"/>
    </location>
</feature>
<feature type="compositionally biased region" description="Polar residues" evidence="1">
    <location>
        <begin position="1174"/>
        <end position="1196"/>
    </location>
</feature>
<feature type="compositionally biased region" description="Polar residues" evidence="1">
    <location>
        <begin position="886"/>
        <end position="900"/>
    </location>
</feature>
<feature type="region of interest" description="Disordered" evidence="1">
    <location>
        <begin position="468"/>
        <end position="493"/>
    </location>
</feature>
<feature type="compositionally biased region" description="Polar residues" evidence="1">
    <location>
        <begin position="1206"/>
        <end position="1227"/>
    </location>
</feature>
<evidence type="ECO:0000313" key="3">
    <source>
        <dbReference type="Proteomes" id="UP001267290"/>
    </source>
</evidence>
<organism evidence="2 3">
    <name type="scientific">Paenibacillus qinlingensis</name>
    <dbReference type="NCBI Taxonomy" id="1837343"/>
    <lineage>
        <taxon>Bacteria</taxon>
        <taxon>Bacillati</taxon>
        <taxon>Bacillota</taxon>
        <taxon>Bacilli</taxon>
        <taxon>Bacillales</taxon>
        <taxon>Paenibacillaceae</taxon>
        <taxon>Paenibacillus</taxon>
    </lineage>
</organism>
<proteinExistence type="predicted"/>
<dbReference type="EMBL" id="JAVDSB010000010">
    <property type="protein sequence ID" value="MDR6553375.1"/>
    <property type="molecule type" value="Genomic_DNA"/>
</dbReference>
<reference evidence="2 3" key="1">
    <citation type="submission" date="2023-07" db="EMBL/GenBank/DDBJ databases">
        <title>Sorghum-associated microbial communities from plants grown in Nebraska, USA.</title>
        <authorList>
            <person name="Schachtman D."/>
        </authorList>
    </citation>
    <scope>NUCLEOTIDE SEQUENCE [LARGE SCALE GENOMIC DNA]</scope>
    <source>
        <strain evidence="2 3">CC258</strain>
    </source>
</reference>
<feature type="region of interest" description="Disordered" evidence="1">
    <location>
        <begin position="1172"/>
        <end position="1227"/>
    </location>
</feature>